<dbReference type="STRING" id="454136.NIES2119_29505"/>
<proteinExistence type="predicted"/>
<organism evidence="1 2">
    <name type="scientific">[Phormidium ambiguum] IAM M-71</name>
    <dbReference type="NCBI Taxonomy" id="454136"/>
    <lineage>
        <taxon>Bacteria</taxon>
        <taxon>Bacillati</taxon>
        <taxon>Cyanobacteriota</taxon>
        <taxon>Cyanophyceae</taxon>
        <taxon>Oscillatoriophycideae</taxon>
        <taxon>Aerosakkonematales</taxon>
        <taxon>Aerosakkonemataceae</taxon>
        <taxon>Floridanema</taxon>
    </lineage>
</organism>
<protein>
    <submittedName>
        <fullName evidence="1">Uncharacterized protein</fullName>
    </submittedName>
</protein>
<comment type="caution">
    <text evidence="1">The sequence shown here is derived from an EMBL/GenBank/DDBJ whole genome shotgun (WGS) entry which is preliminary data.</text>
</comment>
<name>A0A1U7I4K2_9CYAN</name>
<evidence type="ECO:0000313" key="2">
    <source>
        <dbReference type="Proteomes" id="UP000185860"/>
    </source>
</evidence>
<gene>
    <name evidence="1" type="ORF">NIES2119_29505</name>
</gene>
<dbReference type="Proteomes" id="UP000185860">
    <property type="component" value="Unassembled WGS sequence"/>
</dbReference>
<evidence type="ECO:0000313" key="1">
    <source>
        <dbReference type="EMBL" id="OKH31108.1"/>
    </source>
</evidence>
<dbReference type="OrthoDB" id="9848255at2"/>
<dbReference type="EMBL" id="MRCE01000054">
    <property type="protein sequence ID" value="OKH31108.1"/>
    <property type="molecule type" value="Genomic_DNA"/>
</dbReference>
<reference evidence="1 2" key="1">
    <citation type="submission" date="2016-11" db="EMBL/GenBank/DDBJ databases">
        <title>Draft Genome Sequences of Nine Cyanobacterial Strains from Diverse Habitats.</title>
        <authorList>
            <person name="Zhu T."/>
            <person name="Hou S."/>
            <person name="Lu X."/>
            <person name="Hess W.R."/>
        </authorList>
    </citation>
    <scope>NUCLEOTIDE SEQUENCE [LARGE SCALE GENOMIC DNA]</scope>
    <source>
        <strain evidence="1 2">IAM M-71</strain>
    </source>
</reference>
<sequence>MNELVKSLMETWQMLAQEVIRLNESANDMIKVERELAIAPYLIDEIIEDLDESPLVVIAAMKQDKNNLHQQLVELAATINNTQPHFSHPPESTELQNLSHNTQAILKFLGKIDLDGIEQSLESLVNNR</sequence>
<dbReference type="AlphaFoldDB" id="A0A1U7I4K2"/>
<accession>A0A1U7I4K2</accession>
<dbReference type="RefSeq" id="WP_073597059.1">
    <property type="nucleotide sequence ID" value="NZ_MRCE01000054.1"/>
</dbReference>